<name>A0A0D2A0F3_9PEZI</name>
<dbReference type="InParanoid" id="A0A0D2A0F3"/>
<dbReference type="VEuPathDB" id="FungiDB:PV09_08293"/>
<organism evidence="1 2">
    <name type="scientific">Verruconis gallopava</name>
    <dbReference type="NCBI Taxonomy" id="253628"/>
    <lineage>
        <taxon>Eukaryota</taxon>
        <taxon>Fungi</taxon>
        <taxon>Dikarya</taxon>
        <taxon>Ascomycota</taxon>
        <taxon>Pezizomycotina</taxon>
        <taxon>Dothideomycetes</taxon>
        <taxon>Pleosporomycetidae</taxon>
        <taxon>Venturiales</taxon>
        <taxon>Sympoventuriaceae</taxon>
        <taxon>Verruconis</taxon>
    </lineage>
</organism>
<dbReference type="EMBL" id="KN847567">
    <property type="protein sequence ID" value="KIW00108.1"/>
    <property type="molecule type" value="Genomic_DNA"/>
</dbReference>
<reference evidence="1 2" key="1">
    <citation type="submission" date="2015-01" db="EMBL/GenBank/DDBJ databases">
        <title>The Genome Sequence of Ochroconis gallopava CBS43764.</title>
        <authorList>
            <consortium name="The Broad Institute Genomics Platform"/>
            <person name="Cuomo C."/>
            <person name="de Hoog S."/>
            <person name="Gorbushina A."/>
            <person name="Stielow B."/>
            <person name="Teixiera M."/>
            <person name="Abouelleil A."/>
            <person name="Chapman S.B."/>
            <person name="Priest M."/>
            <person name="Young S.K."/>
            <person name="Wortman J."/>
            <person name="Nusbaum C."/>
            <person name="Birren B."/>
        </authorList>
    </citation>
    <scope>NUCLEOTIDE SEQUENCE [LARGE SCALE GENOMIC DNA]</scope>
    <source>
        <strain evidence="1 2">CBS 43764</strain>
    </source>
</reference>
<sequence>MTSEEYARVMGNSWATRLWTVQEHVLATKVKVVCGHATAELKGFSIFCIDGLRPLQLINVVEIYECREWHQRWNARDVLLDIRQTYLKDRCSFNFEQDIESKVEILLYAPVTSQLNNASDPKDKLFAMYGLLEGIVSSLPRVNYLESKEKIYEDFTRNTITSFGHFWPSLLDVGMMNLQSSLSSWVSDPSYRQESEYEAMDAILYHFRSSQIRPLPIDPNLCSIQDSKPGVVSVRGCTLGIINKIGQKWPGHNESIILDLQCLQSWQDFFHLNTRLPNPNANGEHKSTSFLKLISFGRPSTELESWELQAPKMMDWFQDLNLLSGACNFKEVEEEIITDERKRNFFNMPNLARSVIFSVSDGKIGTTRAEIAIGDSVVLLASSILPVLFRPQGEHWRYVGPAYIDGAMDWRTWICNIDSRQLEIFSPI</sequence>
<dbReference type="PANTHER" id="PTHR24148:SF64">
    <property type="entry name" value="HETEROKARYON INCOMPATIBILITY DOMAIN-CONTAINING PROTEIN"/>
    <property type="match status" value="1"/>
</dbReference>
<evidence type="ECO:0000313" key="2">
    <source>
        <dbReference type="Proteomes" id="UP000053259"/>
    </source>
</evidence>
<dbReference type="Proteomes" id="UP000053259">
    <property type="component" value="Unassembled WGS sequence"/>
</dbReference>
<proteinExistence type="predicted"/>
<dbReference type="HOGENOM" id="CLU_641240_0_0_1"/>
<gene>
    <name evidence="1" type="ORF">PV09_08293</name>
</gene>
<protein>
    <recommendedName>
        <fullName evidence="3">Heterokaryon incompatibility domain-containing protein</fullName>
    </recommendedName>
</protein>
<keyword evidence="2" id="KW-1185">Reference proteome</keyword>
<dbReference type="AlphaFoldDB" id="A0A0D2A0F3"/>
<dbReference type="OrthoDB" id="194358at2759"/>
<evidence type="ECO:0000313" key="1">
    <source>
        <dbReference type="EMBL" id="KIW00108.1"/>
    </source>
</evidence>
<dbReference type="PANTHER" id="PTHR24148">
    <property type="entry name" value="ANKYRIN REPEAT DOMAIN-CONTAINING PROTEIN 39 HOMOLOG-RELATED"/>
    <property type="match status" value="1"/>
</dbReference>
<accession>A0A0D2A0F3</accession>
<dbReference type="InterPro" id="IPR052895">
    <property type="entry name" value="HetReg/Transcr_Mod"/>
</dbReference>
<evidence type="ECO:0008006" key="3">
    <source>
        <dbReference type="Google" id="ProtNLM"/>
    </source>
</evidence>
<dbReference type="RefSeq" id="XP_016209977.1">
    <property type="nucleotide sequence ID" value="XM_016362160.1"/>
</dbReference>
<dbReference type="GeneID" id="27316266"/>